<feature type="transmembrane region" description="Helical" evidence="1">
    <location>
        <begin position="141"/>
        <end position="160"/>
    </location>
</feature>
<sequence length="336" mass="39484">MIKTITNIKSAEFKNSLKSLDIDSKTNLLFIKYLSVLFIVLLLLFYFFYPIQILTLVHLLNINVFSISINPVNIILLITLISGNKNIIHIFKNDFYAFYGSKNSFLFFYIKEKYYILISILLFEVIIIHSTIIKLLTIESLLAPILLFVVGLSINVFYIHYVTKGQLKISGVVKYLITLLVFGILLFSVSENWLQLGAVPNYVVVNLPLLYLIANLFIYSELIILDSDYKQLFFMYKYLKTPFFITWNKSVLFKRTYPLYLGIAILVILFLFKVQFETIAIFYYMINLVVGYIVLLYLNYKTVMYEAYISQKNFFLYFVVIEIFFIFVVINVFLVR</sequence>
<evidence type="ECO:0000313" key="3">
    <source>
        <dbReference type="Proteomes" id="UP001556040"/>
    </source>
</evidence>
<comment type="caution">
    <text evidence="2">The sequence shown here is derived from an EMBL/GenBank/DDBJ whole genome shotgun (WGS) entry which is preliminary data.</text>
</comment>
<keyword evidence="1" id="KW-0812">Transmembrane</keyword>
<feature type="transmembrane region" description="Helical" evidence="1">
    <location>
        <begin position="257"/>
        <end position="275"/>
    </location>
</feature>
<feature type="transmembrane region" description="Helical" evidence="1">
    <location>
        <begin position="202"/>
        <end position="225"/>
    </location>
</feature>
<dbReference type="Proteomes" id="UP001556040">
    <property type="component" value="Unassembled WGS sequence"/>
</dbReference>
<proteinExistence type="predicted"/>
<evidence type="ECO:0000256" key="1">
    <source>
        <dbReference type="SAM" id="Phobius"/>
    </source>
</evidence>
<gene>
    <name evidence="2" type="ORF">AB1471_08955</name>
</gene>
<name>A0ABV3Q484_9BACL</name>
<evidence type="ECO:0000313" key="2">
    <source>
        <dbReference type="EMBL" id="MEW9501928.1"/>
    </source>
</evidence>
<keyword evidence="3" id="KW-1185">Reference proteome</keyword>
<feature type="transmembrane region" description="Helical" evidence="1">
    <location>
        <begin position="60"/>
        <end position="82"/>
    </location>
</feature>
<accession>A0ABV3Q484</accession>
<feature type="transmembrane region" description="Helical" evidence="1">
    <location>
        <begin position="172"/>
        <end position="190"/>
    </location>
</feature>
<reference evidence="2 3" key="1">
    <citation type="journal article" date="1979" name="Int. J. Syst. Evol. Microbiol.">
        <title>Bacillus globisporus subsp. marinus subsp. nov.</title>
        <authorList>
            <person name="Liu H."/>
        </authorList>
    </citation>
    <scope>NUCLEOTIDE SEQUENCE [LARGE SCALE GENOMIC DNA]</scope>
    <source>
        <strain evidence="2 3">DSM 1297</strain>
    </source>
</reference>
<feature type="transmembrane region" description="Helical" evidence="1">
    <location>
        <begin position="281"/>
        <end position="302"/>
    </location>
</feature>
<dbReference type="EMBL" id="JBFMIA010000006">
    <property type="protein sequence ID" value="MEW9501928.1"/>
    <property type="molecule type" value="Genomic_DNA"/>
</dbReference>
<keyword evidence="1" id="KW-1133">Transmembrane helix</keyword>
<organism evidence="2 3">
    <name type="scientific">Jeotgalibacillus marinus</name>
    <dbReference type="NCBI Taxonomy" id="86667"/>
    <lineage>
        <taxon>Bacteria</taxon>
        <taxon>Bacillati</taxon>
        <taxon>Bacillota</taxon>
        <taxon>Bacilli</taxon>
        <taxon>Bacillales</taxon>
        <taxon>Caryophanaceae</taxon>
        <taxon>Jeotgalibacillus</taxon>
    </lineage>
</organism>
<keyword evidence="1" id="KW-0472">Membrane</keyword>
<feature type="transmembrane region" description="Helical" evidence="1">
    <location>
        <begin position="28"/>
        <end position="48"/>
    </location>
</feature>
<protein>
    <submittedName>
        <fullName evidence="2">Uncharacterized protein</fullName>
    </submittedName>
</protein>
<feature type="transmembrane region" description="Helical" evidence="1">
    <location>
        <begin position="314"/>
        <end position="334"/>
    </location>
</feature>
<feature type="transmembrane region" description="Helical" evidence="1">
    <location>
        <begin position="114"/>
        <end position="135"/>
    </location>
</feature>
<dbReference type="RefSeq" id="WP_367779417.1">
    <property type="nucleotide sequence ID" value="NZ_JBFMIA010000006.1"/>
</dbReference>